<name>A0A673FK55_9TELE</name>
<reference evidence="2" key="1">
    <citation type="submission" date="2025-08" db="UniProtKB">
        <authorList>
            <consortium name="Ensembl"/>
        </authorList>
    </citation>
    <scope>IDENTIFICATION</scope>
</reference>
<sequence length="71" mass="7562">NLKVGQMRSFSGLFKLLLENELLTAVLAFGTCGGYTGKNVVSIFCGGGSNETLSATLTYPFRLGPITLRNC</sequence>
<dbReference type="Proteomes" id="UP000472270">
    <property type="component" value="Unassembled WGS sequence"/>
</dbReference>
<organism evidence="2 3">
    <name type="scientific">Sinocyclocheilus rhinocerous</name>
    <dbReference type="NCBI Taxonomy" id="307959"/>
    <lineage>
        <taxon>Eukaryota</taxon>
        <taxon>Metazoa</taxon>
        <taxon>Chordata</taxon>
        <taxon>Craniata</taxon>
        <taxon>Vertebrata</taxon>
        <taxon>Euteleostomi</taxon>
        <taxon>Actinopterygii</taxon>
        <taxon>Neopterygii</taxon>
        <taxon>Teleostei</taxon>
        <taxon>Ostariophysi</taxon>
        <taxon>Cypriniformes</taxon>
        <taxon>Cyprinidae</taxon>
        <taxon>Cyprininae</taxon>
        <taxon>Sinocyclocheilus</taxon>
    </lineage>
</organism>
<evidence type="ECO:0000313" key="3">
    <source>
        <dbReference type="Proteomes" id="UP000472270"/>
    </source>
</evidence>
<reference evidence="2" key="2">
    <citation type="submission" date="2025-09" db="UniProtKB">
        <authorList>
            <consortium name="Ensembl"/>
        </authorList>
    </citation>
    <scope>IDENTIFICATION</scope>
</reference>
<feature type="chain" id="PRO_5025670857" evidence="1">
    <location>
        <begin position="29"/>
        <end position="71"/>
    </location>
</feature>
<accession>A0A673FK55</accession>
<evidence type="ECO:0000313" key="2">
    <source>
        <dbReference type="Ensembl" id="ENSSRHP00000003054.1"/>
    </source>
</evidence>
<dbReference type="AlphaFoldDB" id="A0A673FK55"/>
<proteinExistence type="predicted"/>
<keyword evidence="1" id="KW-0732">Signal</keyword>
<dbReference type="Ensembl" id="ENSSRHT00000003168.1">
    <property type="protein sequence ID" value="ENSSRHP00000003054.1"/>
    <property type="gene ID" value="ENSSRHG00000002109.1"/>
</dbReference>
<protein>
    <submittedName>
        <fullName evidence="2">Uncharacterized protein</fullName>
    </submittedName>
</protein>
<feature type="signal peptide" evidence="1">
    <location>
        <begin position="1"/>
        <end position="28"/>
    </location>
</feature>
<keyword evidence="3" id="KW-1185">Reference proteome</keyword>
<evidence type="ECO:0000256" key="1">
    <source>
        <dbReference type="SAM" id="SignalP"/>
    </source>
</evidence>